<keyword evidence="1" id="KW-0472">Membrane</keyword>
<dbReference type="Proteomes" id="UP001253848">
    <property type="component" value="Unassembled WGS sequence"/>
</dbReference>
<keyword evidence="1" id="KW-1133">Transmembrane helix</keyword>
<dbReference type="InterPro" id="IPR037682">
    <property type="entry name" value="TonB_C"/>
</dbReference>
<feature type="domain" description="TonB C-terminal" evidence="2">
    <location>
        <begin position="182"/>
        <end position="243"/>
    </location>
</feature>
<organism evidence="3 4">
    <name type="scientific">Autumnicola psychrophila</name>
    <dbReference type="NCBI Taxonomy" id="3075592"/>
    <lineage>
        <taxon>Bacteria</taxon>
        <taxon>Pseudomonadati</taxon>
        <taxon>Bacteroidota</taxon>
        <taxon>Flavobacteriia</taxon>
        <taxon>Flavobacteriales</taxon>
        <taxon>Flavobacteriaceae</taxon>
        <taxon>Autumnicola</taxon>
    </lineage>
</organism>
<protein>
    <submittedName>
        <fullName evidence="3">Energy transducer TonB</fullName>
    </submittedName>
</protein>
<evidence type="ECO:0000313" key="3">
    <source>
        <dbReference type="EMBL" id="MDT0687410.1"/>
    </source>
</evidence>
<evidence type="ECO:0000256" key="1">
    <source>
        <dbReference type="SAM" id="Phobius"/>
    </source>
</evidence>
<dbReference type="RefSeq" id="WP_311500693.1">
    <property type="nucleotide sequence ID" value="NZ_JAVRHN010000010.1"/>
</dbReference>
<evidence type="ECO:0000313" key="4">
    <source>
        <dbReference type="Proteomes" id="UP001253848"/>
    </source>
</evidence>
<reference evidence="3 4" key="1">
    <citation type="submission" date="2023-09" db="EMBL/GenBank/DDBJ databases">
        <authorList>
            <person name="Rey-Velasco X."/>
        </authorList>
    </citation>
    <scope>NUCLEOTIDE SEQUENCE [LARGE SCALE GENOMIC DNA]</scope>
    <source>
        <strain evidence="3 4">F225</strain>
    </source>
</reference>
<dbReference type="EMBL" id="JAVRHN010000010">
    <property type="protein sequence ID" value="MDT0687410.1"/>
    <property type="molecule type" value="Genomic_DNA"/>
</dbReference>
<dbReference type="Pfam" id="PF03544">
    <property type="entry name" value="TonB_C"/>
    <property type="match status" value="1"/>
</dbReference>
<proteinExistence type="predicted"/>
<keyword evidence="4" id="KW-1185">Reference proteome</keyword>
<name>A0ABU3DUL7_9FLAO</name>
<evidence type="ECO:0000259" key="2">
    <source>
        <dbReference type="Pfam" id="PF03544"/>
    </source>
</evidence>
<keyword evidence="1" id="KW-0812">Transmembrane</keyword>
<accession>A0ABU3DUL7</accession>
<dbReference type="SUPFAM" id="SSF101447">
    <property type="entry name" value="Formin homology 2 domain (FH2 domain)"/>
    <property type="match status" value="1"/>
</dbReference>
<dbReference type="Gene3D" id="3.30.1150.10">
    <property type="match status" value="1"/>
</dbReference>
<gene>
    <name evidence="3" type="ORF">RM541_13645</name>
</gene>
<comment type="caution">
    <text evidence="3">The sequence shown here is derived from an EMBL/GenBank/DDBJ whole genome shotgun (WGS) entry which is preliminary data.</text>
</comment>
<sequence length="247" mass="28103">METKKNPKVDLDRGSVIFFQIGLILILSSTYFAMEWKSYEKEGFDNIRIEVTQELQEDIPITQMSSPPPPPPPPPPAIPEVITIIEDELDIEEDLITSTESSQEDKLLKVVQVVEIDEGEVEEVVEQVPFVLVEQVPTYPGCEDEKDNEAKKICLTKKIDDFIQHNFNSSIGAELGLSGINRIIVIFKIDEVGDIVDIRSRGPHRRLEDEAERVIKLLPKMTPGRQRNKPVKVQYSLPIVFDIREKV</sequence>
<feature type="transmembrane region" description="Helical" evidence="1">
    <location>
        <begin position="16"/>
        <end position="34"/>
    </location>
</feature>
<dbReference type="SUPFAM" id="SSF74653">
    <property type="entry name" value="TolA/TonB C-terminal domain"/>
    <property type="match status" value="1"/>
</dbReference>